<dbReference type="InterPro" id="IPR027417">
    <property type="entry name" value="P-loop_NTPase"/>
</dbReference>
<sequence length="577" mass="67552">MITLHKGQYLSDIMNEIPSDSILSKRIPGCGATTLELDTKRNSIIIVPNVPVIKSKCSKYDSLLGVYENVTADKICHYLTSNMLHKIMITPESFGKVKTACARCGIDLYSHFFLLMDECHQLITDVDYREDIVLPMTDFFRFKGKALVSATPIGFSDPRLKEFETMEVNADYDYRQEVAVTHTYNIQKAVNDYLKNHDGTICFFINSVVEIYAIMKQLNILGDSAVYCAPKSRMKLRNEYSFDNAYKDWSADTMKKYNFFTGRFFTAFDLDLPYKPDLVMVTDPYISEYTMLDIDTDCIQICGRFRNGINSVTHIYRVIPEIIIKDREQIEWEISAHEFAYQTVQTLYNSADNIESRFAFSAALETMPFRKYLYPDFTKNWFAIDNEINEVLVRNRYQSVESATKWYDDCHFFNPTFSNCEYNPNDEKLKIIRSARSVKEKRRIMVQQLSEMEVPYSEYALDYINDMRKVDPFIVEAFEILGKENIEELKCNERKIREKMILIQRKGNKVIRLIKNIFKVGNRYSNENIVNELTRIFKMLNIHPEEKIEPKLINSYYQSVPCWVGKNRGYQLITELI</sequence>
<dbReference type="SUPFAM" id="SSF52540">
    <property type="entry name" value="P-loop containing nucleoside triphosphate hydrolases"/>
    <property type="match status" value="1"/>
</dbReference>
<proteinExistence type="predicted"/>
<gene>
    <name evidence="1" type="ORF">DXB87_16920</name>
</gene>
<evidence type="ECO:0000313" key="2">
    <source>
        <dbReference type="Proteomes" id="UP000260814"/>
    </source>
</evidence>
<organism evidence="1 2">
    <name type="scientific">Phocaeicola plebeius</name>
    <dbReference type="NCBI Taxonomy" id="310297"/>
    <lineage>
        <taxon>Bacteria</taxon>
        <taxon>Pseudomonadati</taxon>
        <taxon>Bacteroidota</taxon>
        <taxon>Bacteroidia</taxon>
        <taxon>Bacteroidales</taxon>
        <taxon>Bacteroidaceae</taxon>
        <taxon>Phocaeicola</taxon>
    </lineage>
</organism>
<dbReference type="EMBL" id="QSTW01000039">
    <property type="protein sequence ID" value="RGM84793.1"/>
    <property type="molecule type" value="Genomic_DNA"/>
</dbReference>
<evidence type="ECO:0000313" key="1">
    <source>
        <dbReference type="EMBL" id="RGM84793.1"/>
    </source>
</evidence>
<name>A0A3E4Z3R4_9BACT</name>
<protein>
    <submittedName>
        <fullName evidence="1">Uncharacterized protein</fullName>
    </submittedName>
</protein>
<dbReference type="RefSeq" id="WP_117703020.1">
    <property type="nucleotide sequence ID" value="NZ_QSTW01000039.1"/>
</dbReference>
<dbReference type="AlphaFoldDB" id="A0A3E4Z3R4"/>
<dbReference type="Proteomes" id="UP000260814">
    <property type="component" value="Unassembled WGS sequence"/>
</dbReference>
<reference evidence="1 2" key="1">
    <citation type="submission" date="2018-08" db="EMBL/GenBank/DDBJ databases">
        <title>A genome reference for cultivated species of the human gut microbiota.</title>
        <authorList>
            <person name="Zou Y."/>
            <person name="Xue W."/>
            <person name="Luo G."/>
        </authorList>
    </citation>
    <scope>NUCLEOTIDE SEQUENCE [LARGE SCALE GENOMIC DNA]</scope>
    <source>
        <strain evidence="1 2">OM06-2</strain>
    </source>
</reference>
<comment type="caution">
    <text evidence="1">The sequence shown here is derived from an EMBL/GenBank/DDBJ whole genome shotgun (WGS) entry which is preliminary data.</text>
</comment>
<accession>A0A3E4Z3R4</accession>